<gene>
    <name evidence="6" type="ORF">PHYEVI_LOCUS8690</name>
</gene>
<keyword evidence="4" id="KW-0732">Signal</keyword>
<dbReference type="GO" id="GO:0006518">
    <property type="term" value="P:peptide metabolic process"/>
    <property type="evidence" value="ECO:0007669"/>
    <property type="project" value="TreeGrafter"/>
</dbReference>
<dbReference type="GO" id="GO:0016485">
    <property type="term" value="P:protein processing"/>
    <property type="evidence" value="ECO:0007669"/>
    <property type="project" value="TreeGrafter"/>
</dbReference>
<dbReference type="OrthoDB" id="10249045at2759"/>
<dbReference type="Gene3D" id="2.60.40.1120">
    <property type="entry name" value="Carboxypeptidase-like, regulatory domain"/>
    <property type="match status" value="1"/>
</dbReference>
<organism evidence="6 7">
    <name type="scientific">Phyllotreta striolata</name>
    <name type="common">Striped flea beetle</name>
    <name type="synonym">Crioceris striolata</name>
    <dbReference type="NCBI Taxonomy" id="444603"/>
    <lineage>
        <taxon>Eukaryota</taxon>
        <taxon>Metazoa</taxon>
        <taxon>Ecdysozoa</taxon>
        <taxon>Arthropoda</taxon>
        <taxon>Hexapoda</taxon>
        <taxon>Insecta</taxon>
        <taxon>Pterygota</taxon>
        <taxon>Neoptera</taxon>
        <taxon>Endopterygota</taxon>
        <taxon>Coleoptera</taxon>
        <taxon>Polyphaga</taxon>
        <taxon>Cucujiformia</taxon>
        <taxon>Chrysomeloidea</taxon>
        <taxon>Chrysomelidae</taxon>
        <taxon>Galerucinae</taxon>
        <taxon>Alticini</taxon>
        <taxon>Phyllotreta</taxon>
    </lineage>
</organism>
<evidence type="ECO:0000256" key="2">
    <source>
        <dbReference type="ARBA" id="ARBA00023180"/>
    </source>
</evidence>
<protein>
    <recommendedName>
        <fullName evidence="5">Peptidase M14 domain-containing protein</fullName>
    </recommendedName>
</protein>
<evidence type="ECO:0000313" key="7">
    <source>
        <dbReference type="Proteomes" id="UP001153712"/>
    </source>
</evidence>
<evidence type="ECO:0000259" key="5">
    <source>
        <dbReference type="PROSITE" id="PS52035"/>
    </source>
</evidence>
<dbReference type="SUPFAM" id="SSF53187">
    <property type="entry name" value="Zn-dependent exopeptidases"/>
    <property type="match status" value="1"/>
</dbReference>
<dbReference type="PROSITE" id="PS52035">
    <property type="entry name" value="PEPTIDASE_M14"/>
    <property type="match status" value="1"/>
</dbReference>
<dbReference type="GO" id="GO:0005615">
    <property type="term" value="C:extracellular space"/>
    <property type="evidence" value="ECO:0007669"/>
    <property type="project" value="TreeGrafter"/>
</dbReference>
<sequence>MRSYLDQTILLLIFSAVSGALSKLEFEYHTNEQMEEILKRFETIGNTKLTTRLYSIGISSSFQKPFPLWVLEITAAPENRTGVPNVKLLGNMHGNEAGGREILLHFIENLITLYDKDSRVTWLLKNTRLHIMPTLNPDGFSEASNSCHGSMGREVPSFMVDLNRNFPDFFHPNPELVHAEETIAVMNWMDKTKFILSAALHEGDMVANYPYDAINPNGFGAYLTPDDDVFKYLARVYADNHPVMHASKGCSNAGKDFKNGITNGADWYQFDGGMGDYNYNFHGCMEVTLELSCCKYPSNLTKLWSENEKSLLMYCMQANMGVTGLILDGTTRKPVEEEAMLRIEGRKLYFRSFQKTGEFWRILLPGKYILRVEVPGYYTHYENFTVEQPVNGFPKLTNLTILLVNASFPTTTTTTTTSSTTPTTTIRSKPSVAANLTARFGQNDGEKTDNVTWNEQVPILAASTSKSSRDLLLSELFLLIFITTFYLLL</sequence>
<feature type="active site" description="Proton donor/acceptor" evidence="3">
    <location>
        <position position="290"/>
    </location>
</feature>
<dbReference type="InterPro" id="IPR050753">
    <property type="entry name" value="Peptidase_M14_domain"/>
</dbReference>
<dbReference type="EMBL" id="OU900098">
    <property type="protein sequence ID" value="CAG9862375.1"/>
    <property type="molecule type" value="Genomic_DNA"/>
</dbReference>
<reference evidence="6" key="1">
    <citation type="submission" date="2022-01" db="EMBL/GenBank/DDBJ databases">
        <authorList>
            <person name="King R."/>
        </authorList>
    </citation>
    <scope>NUCLEOTIDE SEQUENCE</scope>
</reference>
<dbReference type="Pfam" id="PF00246">
    <property type="entry name" value="Peptidase_M14"/>
    <property type="match status" value="1"/>
</dbReference>
<dbReference type="PANTHER" id="PTHR11532:SF84">
    <property type="entry name" value="CARBOXYPEPTIDASE M"/>
    <property type="match status" value="1"/>
</dbReference>
<feature type="domain" description="Peptidase M14" evidence="5">
    <location>
        <begin position="27"/>
        <end position="318"/>
    </location>
</feature>
<proteinExistence type="inferred from homology"/>
<name>A0A9N9TXE4_PHYSR</name>
<keyword evidence="7" id="KW-1185">Reference proteome</keyword>
<evidence type="ECO:0000256" key="4">
    <source>
        <dbReference type="SAM" id="SignalP"/>
    </source>
</evidence>
<comment type="similarity">
    <text evidence="1 3">Belongs to the peptidase M14 family.</text>
</comment>
<dbReference type="Proteomes" id="UP001153712">
    <property type="component" value="Chromosome 5"/>
</dbReference>
<feature type="signal peptide" evidence="4">
    <location>
        <begin position="1"/>
        <end position="22"/>
    </location>
</feature>
<keyword evidence="2" id="KW-0325">Glycoprotein</keyword>
<evidence type="ECO:0000256" key="1">
    <source>
        <dbReference type="ARBA" id="ARBA00005988"/>
    </source>
</evidence>
<dbReference type="PANTHER" id="PTHR11532">
    <property type="entry name" value="PROTEASE M14 CARBOXYPEPTIDASE"/>
    <property type="match status" value="1"/>
</dbReference>
<evidence type="ECO:0000313" key="6">
    <source>
        <dbReference type="EMBL" id="CAG9862375.1"/>
    </source>
</evidence>
<dbReference type="Gene3D" id="3.40.630.10">
    <property type="entry name" value="Zn peptidases"/>
    <property type="match status" value="1"/>
</dbReference>
<accession>A0A9N9TXE4</accession>
<dbReference type="AlphaFoldDB" id="A0A9N9TXE4"/>
<dbReference type="PRINTS" id="PR00765">
    <property type="entry name" value="CRBOXYPTASEA"/>
</dbReference>
<evidence type="ECO:0000256" key="3">
    <source>
        <dbReference type="PROSITE-ProRule" id="PRU01379"/>
    </source>
</evidence>
<dbReference type="GO" id="GO:0008270">
    <property type="term" value="F:zinc ion binding"/>
    <property type="evidence" value="ECO:0007669"/>
    <property type="project" value="InterPro"/>
</dbReference>
<dbReference type="InterPro" id="IPR000834">
    <property type="entry name" value="Peptidase_M14"/>
</dbReference>
<dbReference type="InterPro" id="IPR008969">
    <property type="entry name" value="CarboxyPept-like_regulatory"/>
</dbReference>
<dbReference type="GO" id="GO:0004181">
    <property type="term" value="F:metallocarboxypeptidase activity"/>
    <property type="evidence" value="ECO:0007669"/>
    <property type="project" value="InterPro"/>
</dbReference>
<feature type="chain" id="PRO_5040268022" description="Peptidase M14 domain-containing protein" evidence="4">
    <location>
        <begin position="23"/>
        <end position="489"/>
    </location>
</feature>
<dbReference type="SMART" id="SM00631">
    <property type="entry name" value="Zn_pept"/>
    <property type="match status" value="1"/>
</dbReference>
<dbReference type="SUPFAM" id="SSF49464">
    <property type="entry name" value="Carboxypeptidase regulatory domain-like"/>
    <property type="match status" value="1"/>
</dbReference>